<dbReference type="PROSITE" id="PS00070">
    <property type="entry name" value="ALDEHYDE_DEHYDR_CYS"/>
    <property type="match status" value="1"/>
</dbReference>
<dbReference type="InterPro" id="IPR050740">
    <property type="entry name" value="Aldehyde_DH_Superfamily"/>
</dbReference>
<keyword evidence="5" id="KW-1185">Reference proteome</keyword>
<dbReference type="OrthoDB" id="5687308at2"/>
<organism evidence="4 5">
    <name type="scientific">Granulosicoccus antarcticus IMCC3135</name>
    <dbReference type="NCBI Taxonomy" id="1192854"/>
    <lineage>
        <taxon>Bacteria</taxon>
        <taxon>Pseudomonadati</taxon>
        <taxon>Pseudomonadota</taxon>
        <taxon>Gammaproteobacteria</taxon>
        <taxon>Chromatiales</taxon>
        <taxon>Granulosicoccaceae</taxon>
        <taxon>Granulosicoccus</taxon>
    </lineage>
</organism>
<dbReference type="CDD" id="cd07103">
    <property type="entry name" value="ALDH_F5_SSADH_GabD"/>
    <property type="match status" value="1"/>
</dbReference>
<dbReference type="GO" id="GO:0047533">
    <property type="term" value="F:2,5-dioxovalerate dehydrogenase (NADP+) activity"/>
    <property type="evidence" value="ECO:0007669"/>
    <property type="project" value="UniProtKB-EC"/>
</dbReference>
<dbReference type="InterPro" id="IPR015590">
    <property type="entry name" value="Aldehyde_DH_dom"/>
</dbReference>
<dbReference type="EC" id="1.2.1.26" evidence="4"/>
<dbReference type="Pfam" id="PF00171">
    <property type="entry name" value="Aldedh"/>
    <property type="match status" value="1"/>
</dbReference>
<name>A0A2Z2NPM2_9GAMM</name>
<dbReference type="GO" id="GO:0004777">
    <property type="term" value="F:succinate-semialdehyde dehydrogenase (NAD+) activity"/>
    <property type="evidence" value="ECO:0007669"/>
    <property type="project" value="TreeGrafter"/>
</dbReference>
<dbReference type="GO" id="GO:0009450">
    <property type="term" value="P:gamma-aminobutyric acid catabolic process"/>
    <property type="evidence" value="ECO:0007669"/>
    <property type="project" value="TreeGrafter"/>
</dbReference>
<dbReference type="Proteomes" id="UP000250079">
    <property type="component" value="Chromosome"/>
</dbReference>
<dbReference type="FunFam" id="3.40.309.10:FF:000009">
    <property type="entry name" value="Aldehyde dehydrogenase A"/>
    <property type="match status" value="1"/>
</dbReference>
<dbReference type="KEGG" id="gai:IMCC3135_15685"/>
<proteinExistence type="inferred from homology"/>
<protein>
    <submittedName>
        <fullName evidence="4">Alpha-ketoglutaric semialdehyde dehydrogenase</fullName>
        <ecNumber evidence="4">1.2.1.26</ecNumber>
    </submittedName>
</protein>
<sequence>MIDTINSIECQFIDGKFQDGSGEQKIDVIDPATGLAFASFNEAGAEDLDHALTSSFDAFKAWRIVSARKRQDILLRAGDLILERAEEIAVDLTRESGKPLAESRVEVATSVEILRFYAEEAKRIYGRTVPSATPGLAQRVVQEPVGPVIAFVAWNFPAVNFMRKVAAAIAAGCSIIIKPSEETPVTGARIAGAFRDAGLPDGVLNVVYGSPDVISRHLCASSIPRKLTFTGSVAVGRQLIKLASENLLRTTMELGGHAPFIVFKDADIDLAAKLLIAGKFRNGGQVCVAPSRFLVHSSIHNTFVGKVIEQAGSVRVGPGSDETTTMGPLANARRVEQCTLLVDDALSKGAKVAWAGTIPESDGYYFAPTILEDVPENAQILIDEPFGPIAPIVSFTTADEAFEIANRLPYGLAAYAFTSDQKLIRRIGEEMQAGMTAINTLQVAAPEMPFVGLGWSGWGSDGGPEGLAAFLTTRIVNEAIV</sequence>
<reference evidence="4 5" key="1">
    <citation type="submission" date="2016-12" db="EMBL/GenBank/DDBJ databases">
        <authorList>
            <person name="Song W.-J."/>
            <person name="Kurnit D.M."/>
        </authorList>
    </citation>
    <scope>NUCLEOTIDE SEQUENCE [LARGE SCALE GENOMIC DNA]</scope>
    <source>
        <strain evidence="4 5">IMCC3135</strain>
    </source>
</reference>
<dbReference type="AlphaFoldDB" id="A0A2Z2NPM2"/>
<dbReference type="InterPro" id="IPR016163">
    <property type="entry name" value="Ald_DH_C"/>
</dbReference>
<evidence type="ECO:0000313" key="4">
    <source>
        <dbReference type="EMBL" id="ASJ73219.1"/>
    </source>
</evidence>
<gene>
    <name evidence="4" type="primary">araE</name>
    <name evidence="4" type="ORF">IMCC3135_15685</name>
</gene>
<dbReference type="PANTHER" id="PTHR43353">
    <property type="entry name" value="SUCCINATE-SEMIALDEHYDE DEHYDROGENASE, MITOCHONDRIAL"/>
    <property type="match status" value="1"/>
</dbReference>
<dbReference type="Gene3D" id="3.40.605.10">
    <property type="entry name" value="Aldehyde Dehydrogenase, Chain A, domain 1"/>
    <property type="match status" value="1"/>
</dbReference>
<comment type="similarity">
    <text evidence="1">Belongs to the aldehyde dehydrogenase family.</text>
</comment>
<dbReference type="SUPFAM" id="SSF53720">
    <property type="entry name" value="ALDH-like"/>
    <property type="match status" value="1"/>
</dbReference>
<dbReference type="Gene3D" id="3.40.309.10">
    <property type="entry name" value="Aldehyde Dehydrogenase, Chain A, domain 2"/>
    <property type="match status" value="1"/>
</dbReference>
<dbReference type="RefSeq" id="WP_088918448.1">
    <property type="nucleotide sequence ID" value="NZ_CP018632.1"/>
</dbReference>
<evidence type="ECO:0000313" key="5">
    <source>
        <dbReference type="Proteomes" id="UP000250079"/>
    </source>
</evidence>
<dbReference type="PANTHER" id="PTHR43353:SF5">
    <property type="entry name" value="SUCCINATE-SEMIALDEHYDE DEHYDROGENASE, MITOCHONDRIAL"/>
    <property type="match status" value="1"/>
</dbReference>
<dbReference type="InterPro" id="IPR016160">
    <property type="entry name" value="Ald_DH_CS_CYS"/>
</dbReference>
<evidence type="ECO:0000259" key="3">
    <source>
        <dbReference type="Pfam" id="PF00171"/>
    </source>
</evidence>
<dbReference type="InterPro" id="IPR016161">
    <property type="entry name" value="Ald_DH/histidinol_DH"/>
</dbReference>
<accession>A0A2Z2NPM2</accession>
<evidence type="ECO:0000256" key="2">
    <source>
        <dbReference type="ARBA" id="ARBA00023002"/>
    </source>
</evidence>
<keyword evidence="2 4" id="KW-0560">Oxidoreductase</keyword>
<evidence type="ECO:0000256" key="1">
    <source>
        <dbReference type="ARBA" id="ARBA00009986"/>
    </source>
</evidence>
<dbReference type="InterPro" id="IPR016162">
    <property type="entry name" value="Ald_DH_N"/>
</dbReference>
<dbReference type="FunFam" id="3.40.605.10:FF:000007">
    <property type="entry name" value="NAD/NADP-dependent betaine aldehyde dehydrogenase"/>
    <property type="match status" value="1"/>
</dbReference>
<dbReference type="EMBL" id="CP018632">
    <property type="protein sequence ID" value="ASJ73219.1"/>
    <property type="molecule type" value="Genomic_DNA"/>
</dbReference>
<feature type="domain" description="Aldehyde dehydrogenase" evidence="3">
    <location>
        <begin position="19"/>
        <end position="476"/>
    </location>
</feature>